<dbReference type="PANTHER" id="PTHR23502:SF47">
    <property type="entry name" value="MAJOR FACILITATOR SUPERFAMILY (MFS) PROFILE DOMAIN-CONTAINING PROTEIN-RELATED"/>
    <property type="match status" value="1"/>
</dbReference>
<evidence type="ECO:0000256" key="4">
    <source>
        <dbReference type="ARBA" id="ARBA00023136"/>
    </source>
</evidence>
<reference evidence="6 7" key="1">
    <citation type="submission" date="2015-01" db="EMBL/GenBank/DDBJ databases">
        <title>The Genome Sequence of Rhinocladiella mackenzie CBS 650.93.</title>
        <authorList>
            <consortium name="The Broad Institute Genomics Platform"/>
            <person name="Cuomo C."/>
            <person name="de Hoog S."/>
            <person name="Gorbushina A."/>
            <person name="Stielow B."/>
            <person name="Teixiera M."/>
            <person name="Abouelleil A."/>
            <person name="Chapman S.B."/>
            <person name="Priest M."/>
            <person name="Young S.K."/>
            <person name="Wortman J."/>
            <person name="Nusbaum C."/>
            <person name="Birren B."/>
        </authorList>
    </citation>
    <scope>NUCLEOTIDE SEQUENCE [LARGE SCALE GENOMIC DNA]</scope>
    <source>
        <strain evidence="6 7">CBS 650.93</strain>
    </source>
</reference>
<dbReference type="HOGENOM" id="CLU_1918252_0_0_1"/>
<dbReference type="GO" id="GO:0005886">
    <property type="term" value="C:plasma membrane"/>
    <property type="evidence" value="ECO:0007669"/>
    <property type="project" value="TreeGrafter"/>
</dbReference>
<dbReference type="OrthoDB" id="446368at2759"/>
<evidence type="ECO:0000313" key="7">
    <source>
        <dbReference type="Proteomes" id="UP000053617"/>
    </source>
</evidence>
<dbReference type="SUPFAM" id="SSF103473">
    <property type="entry name" value="MFS general substrate transporter"/>
    <property type="match status" value="1"/>
</dbReference>
<proteinExistence type="predicted"/>
<dbReference type="GO" id="GO:0022857">
    <property type="term" value="F:transmembrane transporter activity"/>
    <property type="evidence" value="ECO:0007669"/>
    <property type="project" value="TreeGrafter"/>
</dbReference>
<keyword evidence="7" id="KW-1185">Reference proteome</keyword>
<name>A0A0D2FWU0_9EURO</name>
<dbReference type="GeneID" id="25292799"/>
<comment type="subcellular location">
    <subcellularLocation>
        <location evidence="1">Membrane</location>
        <topology evidence="1">Multi-pass membrane protein</topology>
    </subcellularLocation>
</comment>
<feature type="transmembrane region" description="Helical" evidence="5">
    <location>
        <begin position="90"/>
        <end position="110"/>
    </location>
</feature>
<feature type="transmembrane region" description="Helical" evidence="5">
    <location>
        <begin position="37"/>
        <end position="59"/>
    </location>
</feature>
<dbReference type="Proteomes" id="UP000053617">
    <property type="component" value="Unassembled WGS sequence"/>
</dbReference>
<dbReference type="AlphaFoldDB" id="A0A0D2FWU0"/>
<dbReference type="EMBL" id="KN847477">
    <property type="protein sequence ID" value="KIX06752.1"/>
    <property type="molecule type" value="Genomic_DNA"/>
</dbReference>
<dbReference type="InterPro" id="IPR036259">
    <property type="entry name" value="MFS_trans_sf"/>
</dbReference>
<evidence type="ECO:0000313" key="6">
    <source>
        <dbReference type="EMBL" id="KIX06752.1"/>
    </source>
</evidence>
<sequence>MGTGLFYNPEERLPPMIVGAAALPIGLFWTSDPHISWVPSVLATALIGGGCLVTFWNYIIDCYSNSAIAINTFIRFPLFAPAMYHNLGVAWATSLLAFLCVAFFPSHSILQVWREDQRKIEVHTNSHIRFSL</sequence>
<keyword evidence="4 5" id="KW-0472">Membrane</keyword>
<keyword evidence="2 5" id="KW-0812">Transmembrane</keyword>
<dbReference type="VEuPathDB" id="FungiDB:Z518_04728"/>
<accession>A0A0D2FWU0</accession>
<dbReference type="STRING" id="1442369.A0A0D2FWU0"/>
<organism evidence="6 7">
    <name type="scientific">Rhinocladiella mackenziei CBS 650.93</name>
    <dbReference type="NCBI Taxonomy" id="1442369"/>
    <lineage>
        <taxon>Eukaryota</taxon>
        <taxon>Fungi</taxon>
        <taxon>Dikarya</taxon>
        <taxon>Ascomycota</taxon>
        <taxon>Pezizomycotina</taxon>
        <taxon>Eurotiomycetes</taxon>
        <taxon>Chaetothyriomycetidae</taxon>
        <taxon>Chaetothyriales</taxon>
        <taxon>Herpotrichiellaceae</taxon>
        <taxon>Rhinocladiella</taxon>
    </lineage>
</organism>
<dbReference type="RefSeq" id="XP_013273888.1">
    <property type="nucleotide sequence ID" value="XM_013418434.1"/>
</dbReference>
<evidence type="ECO:0000256" key="3">
    <source>
        <dbReference type="ARBA" id="ARBA00022989"/>
    </source>
</evidence>
<protein>
    <submittedName>
        <fullName evidence="6">Uncharacterized protein</fullName>
    </submittedName>
</protein>
<keyword evidence="3 5" id="KW-1133">Transmembrane helix</keyword>
<feature type="transmembrane region" description="Helical" evidence="5">
    <location>
        <begin position="12"/>
        <end position="31"/>
    </location>
</feature>
<evidence type="ECO:0000256" key="5">
    <source>
        <dbReference type="SAM" id="Phobius"/>
    </source>
</evidence>
<gene>
    <name evidence="6" type="ORF">Z518_04728</name>
</gene>
<evidence type="ECO:0000256" key="1">
    <source>
        <dbReference type="ARBA" id="ARBA00004141"/>
    </source>
</evidence>
<evidence type="ECO:0000256" key="2">
    <source>
        <dbReference type="ARBA" id="ARBA00022692"/>
    </source>
</evidence>
<dbReference type="PANTHER" id="PTHR23502">
    <property type="entry name" value="MAJOR FACILITATOR SUPERFAMILY"/>
    <property type="match status" value="1"/>
</dbReference>